<evidence type="ECO:0000313" key="8">
    <source>
        <dbReference type="EMBL" id="CAI6366107.1"/>
    </source>
</evidence>
<evidence type="ECO:0000259" key="7">
    <source>
        <dbReference type="PROSITE" id="PS50878"/>
    </source>
</evidence>
<accession>A0AAV0XE71</accession>
<dbReference type="Pfam" id="PF00078">
    <property type="entry name" value="RVT_1"/>
    <property type="match status" value="1"/>
</dbReference>
<evidence type="ECO:0000256" key="5">
    <source>
        <dbReference type="ARBA" id="ARBA00023268"/>
    </source>
</evidence>
<keyword evidence="9" id="KW-1185">Reference proteome</keyword>
<keyword evidence="4" id="KW-0255">Endonuclease</keyword>
<dbReference type="Proteomes" id="UP001160148">
    <property type="component" value="Unassembled WGS sequence"/>
</dbReference>
<evidence type="ECO:0000313" key="9">
    <source>
        <dbReference type="Proteomes" id="UP001160148"/>
    </source>
</evidence>
<dbReference type="InterPro" id="IPR021109">
    <property type="entry name" value="Peptidase_aspartic_dom_sf"/>
</dbReference>
<dbReference type="InterPro" id="IPR000477">
    <property type="entry name" value="RT_dom"/>
</dbReference>
<evidence type="ECO:0000256" key="6">
    <source>
        <dbReference type="SAM" id="MobiDB-lite"/>
    </source>
</evidence>
<dbReference type="InterPro" id="IPR050951">
    <property type="entry name" value="Retrovirus_Pol_polyprotein"/>
</dbReference>
<dbReference type="Gene3D" id="3.40.220.10">
    <property type="entry name" value="Leucine Aminopeptidase, subunit E, domain 1"/>
    <property type="match status" value="1"/>
</dbReference>
<dbReference type="GO" id="GO:0016779">
    <property type="term" value="F:nucleotidyltransferase activity"/>
    <property type="evidence" value="ECO:0007669"/>
    <property type="project" value="UniProtKB-KW"/>
</dbReference>
<protein>
    <recommendedName>
        <fullName evidence="7">Reverse transcriptase domain-containing protein</fullName>
    </recommendedName>
</protein>
<dbReference type="GO" id="GO:0004519">
    <property type="term" value="F:endonuclease activity"/>
    <property type="evidence" value="ECO:0007669"/>
    <property type="project" value="UniProtKB-KW"/>
</dbReference>
<dbReference type="CDD" id="cd01647">
    <property type="entry name" value="RT_LTR"/>
    <property type="match status" value="1"/>
</dbReference>
<organism evidence="8 9">
    <name type="scientific">Macrosiphum euphorbiae</name>
    <name type="common">potato aphid</name>
    <dbReference type="NCBI Taxonomy" id="13131"/>
    <lineage>
        <taxon>Eukaryota</taxon>
        <taxon>Metazoa</taxon>
        <taxon>Ecdysozoa</taxon>
        <taxon>Arthropoda</taxon>
        <taxon>Hexapoda</taxon>
        <taxon>Insecta</taxon>
        <taxon>Pterygota</taxon>
        <taxon>Neoptera</taxon>
        <taxon>Paraneoptera</taxon>
        <taxon>Hemiptera</taxon>
        <taxon>Sternorrhyncha</taxon>
        <taxon>Aphidomorpha</taxon>
        <taxon>Aphidoidea</taxon>
        <taxon>Aphididae</taxon>
        <taxon>Macrosiphini</taxon>
        <taxon>Macrosiphum</taxon>
    </lineage>
</organism>
<sequence>MHYPLNPETTTEQIKQHQQPNNTSIETDLIHIIINKDRKANALYIIAKLNNENIEVTIDSGANINCIRPDLIDHRLISPSNKYQLSGPDKTPLQFIGTTSINLKIENVIFQIPVCVIKNLSSTIILGNEFLASNKAKIDYTKKIITLNKNIKTEIMNNKFSQIENHIDNIEHKIMSSTNIIETDIDILNTTPKYSIAHTISADLQHNTDLSNKLTQKYGNMSYILDSLELIPGEITTIDTEKRTIHYLISKEKYNTPTSYIDIFDNFYNLKNSAITDGYEYIAICANNITNNELIWDTIKNMIFEIFNKTEIQLLICYTPKHKKPNIISNIKNTYNRITNTNNEIEIQYPQFIKIFSKYHMGENVLSDGNCGLYALTNAINDNKPKKIIALANILDLLGLSELPNYWWHDDQLSSIANHYGFDTYIYSDKTKDGYVYGSGFRPPIVLYNLNNGTHWCPGTLIKNKSKSNKIPQKIIYTENYISIQHIKNRLELETMINNKTNQIKEIQTINTITTNDREKVYDKEGTQINISNNITTEQHYQTVELLKQFIHIFSTDTTHIKPAKVQLCHIKIKPNAKEPKFNPPHRISPSQRQELKTQLDKLITANIVKHTKSNFASPAFLVRKKEKNSYRLVVSYKELNNIIESDQYPLPRTIDLFRSLEGSKFFTTLDLNSGFFQIPVREQDQYMLAFTTVHGLMTFTRLPQGFKNSSAIFQRELNKAFSDYLYKSVIIFIDDLATFGENFETALHNLRNVFEIINQFGFSLKTAKCTIFAQKIELLGHQISSEGLKPLARNTTAITNFEQPKTAKQVRSFLGMCSYYRRLVKDFSHIANPLFQLTKHDNNKYITWNNDHEDAFNKLKTILTSEPVIAHFSDDKDTYLTVDASITGLGAVLEQPDETNKLRPIGYASRKVLDSEKTYSSTTLELLGLVFGITYFREFLWGRKFTVFSDNISLQYYKNLKIPSARIARLTLKILDFDFTIRHKAGKENKVADCLSRENIMNIVTYLLGGPCTNKNNEHFRTICYFLYLT</sequence>
<dbReference type="InterPro" id="IPR041577">
    <property type="entry name" value="RT_RNaseH_2"/>
</dbReference>
<dbReference type="CDD" id="cd00303">
    <property type="entry name" value="retropepsin_like"/>
    <property type="match status" value="1"/>
</dbReference>
<dbReference type="PANTHER" id="PTHR37984">
    <property type="entry name" value="PROTEIN CBG26694"/>
    <property type="match status" value="1"/>
</dbReference>
<name>A0AAV0XE71_9HEMI</name>
<keyword evidence="4" id="KW-0378">Hydrolase</keyword>
<evidence type="ECO:0000256" key="2">
    <source>
        <dbReference type="ARBA" id="ARBA00022695"/>
    </source>
</evidence>
<dbReference type="InterPro" id="IPR043128">
    <property type="entry name" value="Rev_trsase/Diguanyl_cyclase"/>
</dbReference>
<dbReference type="InterPro" id="IPR043502">
    <property type="entry name" value="DNA/RNA_pol_sf"/>
</dbReference>
<dbReference type="Gene3D" id="3.10.10.10">
    <property type="entry name" value="HIV Type 1 Reverse Transcriptase, subunit A, domain 1"/>
    <property type="match status" value="1"/>
</dbReference>
<keyword evidence="5" id="KW-0511">Multifunctional enzyme</keyword>
<dbReference type="Gene3D" id="3.30.70.270">
    <property type="match status" value="2"/>
</dbReference>
<evidence type="ECO:0000256" key="1">
    <source>
        <dbReference type="ARBA" id="ARBA00022679"/>
    </source>
</evidence>
<dbReference type="PANTHER" id="PTHR37984:SF5">
    <property type="entry name" value="PROTEIN NYNRIN-LIKE"/>
    <property type="match status" value="1"/>
</dbReference>
<dbReference type="InterPro" id="IPR043472">
    <property type="entry name" value="Macro_dom-like"/>
</dbReference>
<comment type="caution">
    <text evidence="8">The sequence shown here is derived from an EMBL/GenBank/DDBJ whole genome shotgun (WGS) entry which is preliminary data.</text>
</comment>
<evidence type="ECO:0000256" key="4">
    <source>
        <dbReference type="ARBA" id="ARBA00022759"/>
    </source>
</evidence>
<feature type="compositionally biased region" description="Polar residues" evidence="6">
    <location>
        <begin position="7"/>
        <end position="21"/>
    </location>
</feature>
<dbReference type="SUPFAM" id="SSF56672">
    <property type="entry name" value="DNA/RNA polymerases"/>
    <property type="match status" value="1"/>
</dbReference>
<reference evidence="8 9" key="1">
    <citation type="submission" date="2023-01" db="EMBL/GenBank/DDBJ databases">
        <authorList>
            <person name="Whitehead M."/>
        </authorList>
    </citation>
    <scope>NUCLEOTIDE SEQUENCE [LARGE SCALE GENOMIC DNA]</scope>
</reference>
<dbReference type="PROSITE" id="PS50878">
    <property type="entry name" value="RT_POL"/>
    <property type="match status" value="1"/>
</dbReference>
<feature type="region of interest" description="Disordered" evidence="6">
    <location>
        <begin position="1"/>
        <end position="21"/>
    </location>
</feature>
<gene>
    <name evidence="8" type="ORF">MEUPH1_LOCUS20730</name>
</gene>
<evidence type="ECO:0000256" key="3">
    <source>
        <dbReference type="ARBA" id="ARBA00022722"/>
    </source>
</evidence>
<keyword evidence="1" id="KW-0808">Transferase</keyword>
<keyword evidence="3" id="KW-0540">Nuclease</keyword>
<proteinExistence type="predicted"/>
<keyword evidence="2" id="KW-0548">Nucleotidyltransferase</keyword>
<dbReference type="EMBL" id="CARXXK010000004">
    <property type="protein sequence ID" value="CAI6366107.1"/>
    <property type="molecule type" value="Genomic_DNA"/>
</dbReference>
<dbReference type="GO" id="GO:0071897">
    <property type="term" value="P:DNA biosynthetic process"/>
    <property type="evidence" value="ECO:0007669"/>
    <property type="project" value="UniProtKB-ARBA"/>
</dbReference>
<dbReference type="AlphaFoldDB" id="A0AAV0XE71"/>
<dbReference type="Gene3D" id="2.40.70.10">
    <property type="entry name" value="Acid Proteases"/>
    <property type="match status" value="1"/>
</dbReference>
<dbReference type="CDD" id="cd09274">
    <property type="entry name" value="RNase_HI_RT_Ty3"/>
    <property type="match status" value="1"/>
</dbReference>
<dbReference type="SUPFAM" id="SSF50630">
    <property type="entry name" value="Acid proteases"/>
    <property type="match status" value="1"/>
</dbReference>
<feature type="domain" description="Reverse transcriptase" evidence="7">
    <location>
        <begin position="605"/>
        <end position="784"/>
    </location>
</feature>
<dbReference type="FunFam" id="3.30.70.270:FF:000026">
    <property type="entry name" value="Transposon Ty3-G Gag-Pol polyprotein"/>
    <property type="match status" value="1"/>
</dbReference>
<dbReference type="Pfam" id="PF17919">
    <property type="entry name" value="RT_RNaseH_2"/>
    <property type="match status" value="1"/>
</dbReference>